<proteinExistence type="predicted"/>
<keyword evidence="2" id="KW-1185">Reference proteome</keyword>
<evidence type="ECO:0000313" key="2">
    <source>
        <dbReference type="Proteomes" id="UP000199620"/>
    </source>
</evidence>
<organism evidence="1 2">
    <name type="scientific">Pseudomonas brenneri</name>
    <dbReference type="NCBI Taxonomy" id="129817"/>
    <lineage>
        <taxon>Bacteria</taxon>
        <taxon>Pseudomonadati</taxon>
        <taxon>Pseudomonadota</taxon>
        <taxon>Gammaproteobacteria</taxon>
        <taxon>Pseudomonadales</taxon>
        <taxon>Pseudomonadaceae</taxon>
        <taxon>Pseudomonas</taxon>
    </lineage>
</organism>
<dbReference type="EMBL" id="LT629800">
    <property type="protein sequence ID" value="SDU98900.1"/>
    <property type="molecule type" value="Genomic_DNA"/>
</dbReference>
<sequence>MEIQINERTLMRKTRPLPQLIDATPLAIPLSPPIIIYNAITINYIHACVRLTIKNLLNGAITIKHVTGIHKDNPTTATKLNPFIHRIINTSIRSTYKLQISGIFVYNI</sequence>
<gene>
    <name evidence="1" type="ORF">SAMN04490181_2649</name>
</gene>
<dbReference type="Proteomes" id="UP000199620">
    <property type="component" value="Chromosome I"/>
</dbReference>
<name>A0ABY0WD54_9PSED</name>
<protein>
    <submittedName>
        <fullName evidence="1">Uncharacterized protein</fullName>
    </submittedName>
</protein>
<accession>A0ABY0WD54</accession>
<evidence type="ECO:0000313" key="1">
    <source>
        <dbReference type="EMBL" id="SDU98900.1"/>
    </source>
</evidence>
<reference evidence="1 2" key="1">
    <citation type="submission" date="2016-10" db="EMBL/GenBank/DDBJ databases">
        <authorList>
            <person name="Varghese N."/>
            <person name="Submissions S."/>
        </authorList>
    </citation>
    <scope>NUCLEOTIDE SEQUENCE [LARGE SCALE GENOMIC DNA]</scope>
    <source>
        <strain evidence="1 2">BS2771</strain>
    </source>
</reference>